<protein>
    <submittedName>
        <fullName evidence="2">FABP family protein</fullName>
    </submittedName>
</protein>
<evidence type="ECO:0000313" key="3">
    <source>
        <dbReference type="Proteomes" id="UP000612680"/>
    </source>
</evidence>
<name>A0ABX7I5H2_9BACT</name>
<evidence type="ECO:0000259" key="1">
    <source>
        <dbReference type="Pfam" id="PF08768"/>
    </source>
</evidence>
<dbReference type="InterPro" id="IPR012674">
    <property type="entry name" value="Calycin"/>
</dbReference>
<reference evidence="2 3" key="1">
    <citation type="submission" date="2020-06" db="EMBL/GenBank/DDBJ databases">
        <title>Dyadobacter sandarakinus sp. nov., isolated from the soil of the Arctic Yellow River Station.</title>
        <authorList>
            <person name="Zhang Y."/>
            <person name="Peng F."/>
        </authorList>
    </citation>
    <scope>NUCLEOTIDE SEQUENCE [LARGE SCALE GENOMIC DNA]</scope>
    <source>
        <strain evidence="2 3">Q3-56</strain>
    </source>
</reference>
<dbReference type="RefSeq" id="WP_204663122.1">
    <property type="nucleotide sequence ID" value="NZ_CP056775.1"/>
</dbReference>
<organism evidence="2 3">
    <name type="scientific">Dyadobacter sandarakinus</name>
    <dbReference type="NCBI Taxonomy" id="2747268"/>
    <lineage>
        <taxon>Bacteria</taxon>
        <taxon>Pseudomonadati</taxon>
        <taxon>Bacteroidota</taxon>
        <taxon>Cytophagia</taxon>
        <taxon>Cytophagales</taxon>
        <taxon>Spirosomataceae</taxon>
        <taxon>Dyadobacter</taxon>
    </lineage>
</organism>
<dbReference type="Gene3D" id="2.40.128.20">
    <property type="match status" value="1"/>
</dbReference>
<sequence>MDIRTDTLKKLQKLTGTWVGKASGYIRSADRNTVAEKLTFEIISRPTVIKYVQKSLKQGNVPTDTECGYLYIQEDGTLHINNAGFSGRVEVLTGRIFLRNNKYAIELASVQHQNDDRIIRTKREILFDNDKLTYKVFIQTRTRDLYQVKEAVLYRD</sequence>
<dbReference type="InterPro" id="IPR014878">
    <property type="entry name" value="THAP4-like_heme-bd"/>
</dbReference>
<keyword evidence="3" id="KW-1185">Reference proteome</keyword>
<gene>
    <name evidence="2" type="ORF">HWI92_09510</name>
</gene>
<dbReference type="SUPFAM" id="SSF50814">
    <property type="entry name" value="Lipocalins"/>
    <property type="match status" value="1"/>
</dbReference>
<dbReference type="Proteomes" id="UP000612680">
    <property type="component" value="Chromosome"/>
</dbReference>
<dbReference type="EMBL" id="CP056775">
    <property type="protein sequence ID" value="QRR01125.1"/>
    <property type="molecule type" value="Genomic_DNA"/>
</dbReference>
<dbReference type="Pfam" id="PF08768">
    <property type="entry name" value="THAP4_heme-bd"/>
    <property type="match status" value="1"/>
</dbReference>
<evidence type="ECO:0000313" key="2">
    <source>
        <dbReference type="EMBL" id="QRR01125.1"/>
    </source>
</evidence>
<accession>A0ABX7I5H2</accession>
<proteinExistence type="predicted"/>
<feature type="domain" description="THAP4-like heme-binding" evidence="1">
    <location>
        <begin position="8"/>
        <end position="155"/>
    </location>
</feature>